<feature type="compositionally biased region" description="Polar residues" evidence="2">
    <location>
        <begin position="292"/>
        <end position="302"/>
    </location>
</feature>
<reference evidence="4 5" key="1">
    <citation type="submission" date="2023-03" db="EMBL/GenBank/DDBJ databases">
        <title>Complete genome sequences of several Auritidibacter ignavus strains isolated from ear infections.</title>
        <authorList>
            <person name="Baehr T."/>
            <person name="Baumhoegger A.M."/>
        </authorList>
    </citation>
    <scope>NUCLEOTIDE SEQUENCE [LARGE SCALE GENOMIC DNA]</scope>
    <source>
        <strain evidence="4 5">BABAE-6</strain>
    </source>
</reference>
<dbReference type="PANTHER" id="PTHR12110">
    <property type="entry name" value="HYDROXYPYRUVATE ISOMERASE"/>
    <property type="match status" value="1"/>
</dbReference>
<dbReference type="InterPro" id="IPR036237">
    <property type="entry name" value="Xyl_isomerase-like_sf"/>
</dbReference>
<gene>
    <name evidence="4" type="ORF">QDX21_12215</name>
</gene>
<protein>
    <submittedName>
        <fullName evidence="4">Sugar phosphate isomerase/epimerase</fullName>
    </submittedName>
</protein>
<feature type="domain" description="Xylose isomerase-like TIM barrel" evidence="3">
    <location>
        <begin position="32"/>
        <end position="261"/>
    </location>
</feature>
<evidence type="ECO:0000313" key="4">
    <source>
        <dbReference type="EMBL" id="WGH93037.1"/>
    </source>
</evidence>
<dbReference type="AlphaFoldDB" id="A0AAJ6AHW6"/>
<dbReference type="InterPro" id="IPR050312">
    <property type="entry name" value="IolE/XylAMocC-like"/>
</dbReference>
<evidence type="ECO:0000256" key="2">
    <source>
        <dbReference type="SAM" id="MobiDB-lite"/>
    </source>
</evidence>
<dbReference type="EMBL" id="CP122566">
    <property type="protein sequence ID" value="WGH93037.1"/>
    <property type="molecule type" value="Genomic_DNA"/>
</dbReference>
<organism evidence="4 5">
    <name type="scientific">Auritidibacter ignavus</name>
    <dbReference type="NCBI Taxonomy" id="678932"/>
    <lineage>
        <taxon>Bacteria</taxon>
        <taxon>Bacillati</taxon>
        <taxon>Actinomycetota</taxon>
        <taxon>Actinomycetes</taxon>
        <taxon>Micrococcales</taxon>
        <taxon>Micrococcaceae</taxon>
        <taxon>Auritidibacter</taxon>
    </lineage>
</organism>
<keyword evidence="4" id="KW-0413">Isomerase</keyword>
<sequence>MPEIPADVAPIPVTLSSSSVFALPPQHVFGMAEDLGYDGVEIMVTQNSWTQDPRKLDQLSEKYSMPIHSIHAPTLLFTQQVWGSAWNKIARSADMARELGADIVVAHPPFRWQGRYAKGFKDGIRDIMDATGVMIAVENMYPWKVSGQEIKMYLPHWDPTPEDYDHITWDFSHAGISDADSLAVFKLLGSRLKHVHVTDGTTSAGDSHLIPGQGEQPVAECLQYLGATGWDGAACVEVSTRKVSYAGEREEMLAEALRFTRFHLAVGQTAQCQAQATGQCNGQHIASLHEQAQTQPMQIISNHQRKMPRGDDD</sequence>
<evidence type="ECO:0000259" key="3">
    <source>
        <dbReference type="Pfam" id="PF01261"/>
    </source>
</evidence>
<dbReference type="SUPFAM" id="SSF51658">
    <property type="entry name" value="Xylose isomerase-like"/>
    <property type="match status" value="1"/>
</dbReference>
<dbReference type="PANTHER" id="PTHR12110:SF47">
    <property type="match status" value="1"/>
</dbReference>
<dbReference type="Pfam" id="PF01261">
    <property type="entry name" value="AP_endonuc_2"/>
    <property type="match status" value="1"/>
</dbReference>
<accession>A0AAJ6AHW6</accession>
<evidence type="ECO:0000313" key="5">
    <source>
        <dbReference type="Proteomes" id="UP001224674"/>
    </source>
</evidence>
<feature type="region of interest" description="Disordered" evidence="2">
    <location>
        <begin position="292"/>
        <end position="313"/>
    </location>
</feature>
<name>A0AAJ6AHW6_9MICC</name>
<keyword evidence="1" id="KW-0119">Carbohydrate metabolism</keyword>
<dbReference type="Gene3D" id="3.20.20.150">
    <property type="entry name" value="Divalent-metal-dependent TIM barrel enzymes"/>
    <property type="match status" value="1"/>
</dbReference>
<evidence type="ECO:0000256" key="1">
    <source>
        <dbReference type="ARBA" id="ARBA00023277"/>
    </source>
</evidence>
<dbReference type="InterPro" id="IPR013022">
    <property type="entry name" value="Xyl_isomerase-like_TIM-brl"/>
</dbReference>
<dbReference type="GO" id="GO:0016853">
    <property type="term" value="F:isomerase activity"/>
    <property type="evidence" value="ECO:0007669"/>
    <property type="project" value="UniProtKB-KW"/>
</dbReference>
<proteinExistence type="predicted"/>
<dbReference type="Proteomes" id="UP001224674">
    <property type="component" value="Chromosome"/>
</dbReference>
<keyword evidence="5" id="KW-1185">Reference proteome</keyword>